<dbReference type="EMBL" id="BAABUJ010000009">
    <property type="protein sequence ID" value="GAA5797851.1"/>
    <property type="molecule type" value="Genomic_DNA"/>
</dbReference>
<keyword evidence="3" id="KW-1133">Transmembrane helix</keyword>
<dbReference type="CDD" id="cd03784">
    <property type="entry name" value="GT1_Gtf-like"/>
    <property type="match status" value="1"/>
</dbReference>
<protein>
    <recommendedName>
        <fullName evidence="6">UDP-glycosyltransferases domain-containing protein</fullName>
    </recommendedName>
</protein>
<keyword evidence="5" id="KW-1185">Reference proteome</keyword>
<evidence type="ECO:0000256" key="3">
    <source>
        <dbReference type="SAM" id="Phobius"/>
    </source>
</evidence>
<keyword evidence="3" id="KW-0812">Transmembrane</keyword>
<name>A0ABP9XSW7_9FUNG</name>
<dbReference type="Pfam" id="PF11654">
    <property type="entry name" value="NCE101"/>
    <property type="match status" value="1"/>
</dbReference>
<evidence type="ECO:0008006" key="6">
    <source>
        <dbReference type="Google" id="ProtNLM"/>
    </source>
</evidence>
<reference evidence="4 5" key="1">
    <citation type="submission" date="2024-04" db="EMBL/GenBank/DDBJ databases">
        <title>genome sequences of Mucor flavus KT1a and Helicostylum pulchrum KT1b strains isolation_sourced from the surface of a dry-aged beef.</title>
        <authorList>
            <person name="Toyotome T."/>
            <person name="Hosono M."/>
            <person name="Torimaru M."/>
            <person name="Fukuda K."/>
            <person name="Mikami N."/>
        </authorList>
    </citation>
    <scope>NUCLEOTIDE SEQUENCE [LARGE SCALE GENOMIC DNA]</scope>
    <source>
        <strain evidence="4 5">KT1b</strain>
    </source>
</reference>
<evidence type="ECO:0000256" key="2">
    <source>
        <dbReference type="ARBA" id="ARBA00022679"/>
    </source>
</evidence>
<dbReference type="SUPFAM" id="SSF53756">
    <property type="entry name" value="UDP-Glycosyltransferase/glycogen phosphorylase"/>
    <property type="match status" value="1"/>
</dbReference>
<keyword evidence="1" id="KW-0328">Glycosyltransferase</keyword>
<evidence type="ECO:0000313" key="4">
    <source>
        <dbReference type="EMBL" id="GAA5797851.1"/>
    </source>
</evidence>
<organism evidence="4 5">
    <name type="scientific">Helicostylum pulchrum</name>
    <dbReference type="NCBI Taxonomy" id="562976"/>
    <lineage>
        <taxon>Eukaryota</taxon>
        <taxon>Fungi</taxon>
        <taxon>Fungi incertae sedis</taxon>
        <taxon>Mucoromycota</taxon>
        <taxon>Mucoromycotina</taxon>
        <taxon>Mucoromycetes</taxon>
        <taxon>Mucorales</taxon>
        <taxon>Mucorineae</taxon>
        <taxon>Mucoraceae</taxon>
        <taxon>Helicostylum</taxon>
    </lineage>
</organism>
<dbReference type="Pfam" id="PF00201">
    <property type="entry name" value="UDPGT"/>
    <property type="match status" value="1"/>
</dbReference>
<accession>A0ABP9XSW7</accession>
<keyword evidence="3" id="KW-0472">Membrane</keyword>
<sequence length="600" mass="67758">MSAPMRFEYLISRSGDIVFSLAVGTMAYFLNERDNPRAQNGKTLLELVSRAKEKKIREREARRAVEELIMLISIVSTLLFTASVVSSTTFFDLSSNQLSYNAVPKSVFIATSIGGSSHTKWVLEIGRLLADRGHNVTYVTRDDQLALADPFPKIKAVSTGPPVYSNVLGKVETLNFYQIAKVVRKFLNNAYTNDMEYYQQLFTTQQVPDLFICDAFNDPCIDTAVALNIPFVITCTGILHQDMSVPYINSLGTTPHATSQSMTIWERFHHKYIDLIKTVYHLYPEMMELDQLRVQFGIPGLGLNRFKKWDNALKLINSYFGFQPSQILSPLTHMIGPVLSERQKELDPEEKRYLDTHKRVAYVAFGQIAVPNKREIQILLSALLDQVNRNQLDGIIWVGLKKHVALIQKKDLSNWRLLGKVVQSPLDFDHIFMPTWAAQFAILSHPSTVLFVSHGGAESANEATFNGVPLLINPYFGDQRLVGRALTIAGVARVYDRDTSTFDLVKHKLDELLLDPQGHVAHNVSRMQVLAQIGTKRKTFAADLVEEHMFASHRGIAHHRFEVSRHISTLKAMDIDLHATVLTFIALTGFTFHKIINALF</sequence>
<dbReference type="PANTHER" id="PTHR48043:SF145">
    <property type="entry name" value="FI06409P-RELATED"/>
    <property type="match status" value="1"/>
</dbReference>
<dbReference type="InterPro" id="IPR024242">
    <property type="entry name" value="NCE101"/>
</dbReference>
<evidence type="ECO:0000256" key="1">
    <source>
        <dbReference type="ARBA" id="ARBA00022676"/>
    </source>
</evidence>
<dbReference type="InterPro" id="IPR050271">
    <property type="entry name" value="UDP-glycosyltransferase"/>
</dbReference>
<comment type="caution">
    <text evidence="4">The sequence shown here is derived from an EMBL/GenBank/DDBJ whole genome shotgun (WGS) entry which is preliminary data.</text>
</comment>
<gene>
    <name evidence="4" type="ORF">HPULCUR_003247</name>
</gene>
<evidence type="ECO:0000313" key="5">
    <source>
        <dbReference type="Proteomes" id="UP001476247"/>
    </source>
</evidence>
<feature type="transmembrane region" description="Helical" evidence="3">
    <location>
        <begin position="68"/>
        <end position="91"/>
    </location>
</feature>
<keyword evidence="2" id="KW-0808">Transferase</keyword>
<dbReference type="InterPro" id="IPR002213">
    <property type="entry name" value="UDP_glucos_trans"/>
</dbReference>
<proteinExistence type="predicted"/>
<dbReference type="Gene3D" id="3.40.50.2000">
    <property type="entry name" value="Glycogen Phosphorylase B"/>
    <property type="match status" value="2"/>
</dbReference>
<dbReference type="PANTHER" id="PTHR48043">
    <property type="entry name" value="EG:EG0003.4 PROTEIN-RELATED"/>
    <property type="match status" value="1"/>
</dbReference>
<dbReference type="Proteomes" id="UP001476247">
    <property type="component" value="Unassembled WGS sequence"/>
</dbReference>